<gene>
    <name evidence="1" type="ORF">VTJ49DRAFT_2138</name>
</gene>
<evidence type="ECO:0000313" key="1">
    <source>
        <dbReference type="EMBL" id="KAL1843321.1"/>
    </source>
</evidence>
<comment type="caution">
    <text evidence="1">The sequence shown here is derived from an EMBL/GenBank/DDBJ whole genome shotgun (WGS) entry which is preliminary data.</text>
</comment>
<keyword evidence="2" id="KW-1185">Reference proteome</keyword>
<proteinExistence type="predicted"/>
<dbReference type="EMBL" id="JAZGSY010000019">
    <property type="protein sequence ID" value="KAL1843321.1"/>
    <property type="molecule type" value="Genomic_DNA"/>
</dbReference>
<accession>A0ABR3VNC6</accession>
<evidence type="ECO:0000313" key="2">
    <source>
        <dbReference type="Proteomes" id="UP001583172"/>
    </source>
</evidence>
<protein>
    <submittedName>
        <fullName evidence="1">Uncharacterized protein</fullName>
    </submittedName>
</protein>
<sequence>MTSPSSRPLKVSLATDILADPIRSTLPRYAAYRRARARFWEAFPDGPSQSADADADADGESSRGAYVRLPTSGAALECGLHALALSLRHQLPPQSAAAKFGLQPPSVQELREVVRFMNQARSLSGYDDLGRGVVGVGSGNWNWFGADEMAAIFYAWGKRVGSRIEAGGRPRLRFQLGWVTDPDPEAGDEGWPVMMNTPEVDTGEVAEDIVRVWIWNDGGSMRGGVGHFEGIRRPTREELEAMEREKERDS</sequence>
<dbReference type="Proteomes" id="UP001583172">
    <property type="component" value="Unassembled WGS sequence"/>
</dbReference>
<organism evidence="1 2">
    <name type="scientific">Humicola insolens</name>
    <name type="common">Soft-rot fungus</name>
    <dbReference type="NCBI Taxonomy" id="85995"/>
    <lineage>
        <taxon>Eukaryota</taxon>
        <taxon>Fungi</taxon>
        <taxon>Dikarya</taxon>
        <taxon>Ascomycota</taxon>
        <taxon>Pezizomycotina</taxon>
        <taxon>Sordariomycetes</taxon>
        <taxon>Sordariomycetidae</taxon>
        <taxon>Sordariales</taxon>
        <taxon>Chaetomiaceae</taxon>
        <taxon>Mycothermus</taxon>
    </lineage>
</organism>
<reference evidence="1 2" key="1">
    <citation type="journal article" date="2024" name="Commun. Biol.">
        <title>Comparative genomic analysis of thermophilic fungi reveals convergent evolutionary adaptations and gene losses.</title>
        <authorList>
            <person name="Steindorff A.S."/>
            <person name="Aguilar-Pontes M.V."/>
            <person name="Robinson A.J."/>
            <person name="Andreopoulos B."/>
            <person name="LaButti K."/>
            <person name="Kuo A."/>
            <person name="Mondo S."/>
            <person name="Riley R."/>
            <person name="Otillar R."/>
            <person name="Haridas S."/>
            <person name="Lipzen A."/>
            <person name="Grimwood J."/>
            <person name="Schmutz J."/>
            <person name="Clum A."/>
            <person name="Reid I.D."/>
            <person name="Moisan M.C."/>
            <person name="Butler G."/>
            <person name="Nguyen T.T.M."/>
            <person name="Dewar K."/>
            <person name="Conant G."/>
            <person name="Drula E."/>
            <person name="Henrissat B."/>
            <person name="Hansel C."/>
            <person name="Singer S."/>
            <person name="Hutchinson M.I."/>
            <person name="de Vries R.P."/>
            <person name="Natvig D.O."/>
            <person name="Powell A.J."/>
            <person name="Tsang A."/>
            <person name="Grigoriev I.V."/>
        </authorList>
    </citation>
    <scope>NUCLEOTIDE SEQUENCE [LARGE SCALE GENOMIC DNA]</scope>
    <source>
        <strain evidence="1 2">CBS 620.91</strain>
    </source>
</reference>
<name>A0ABR3VNC6_HUMIN</name>